<evidence type="ECO:0000256" key="2">
    <source>
        <dbReference type="SAM" id="SignalP"/>
    </source>
</evidence>
<organism evidence="3 4">
    <name type="scientific">Meloidogyne incognita</name>
    <name type="common">Southern root-knot nematode worm</name>
    <name type="synonym">Oxyuris incognita</name>
    <dbReference type="NCBI Taxonomy" id="6306"/>
    <lineage>
        <taxon>Eukaryota</taxon>
        <taxon>Metazoa</taxon>
        <taxon>Ecdysozoa</taxon>
        <taxon>Nematoda</taxon>
        <taxon>Chromadorea</taxon>
        <taxon>Rhabditida</taxon>
        <taxon>Tylenchina</taxon>
        <taxon>Tylenchomorpha</taxon>
        <taxon>Tylenchoidea</taxon>
        <taxon>Meloidogynidae</taxon>
        <taxon>Meloidogyninae</taxon>
        <taxon>Meloidogyne</taxon>
        <taxon>Meloidogyne incognita group</taxon>
    </lineage>
</organism>
<reference evidence="4" key="1">
    <citation type="submission" date="2022-11" db="UniProtKB">
        <authorList>
            <consortium name="WormBaseParasite"/>
        </authorList>
    </citation>
    <scope>IDENTIFICATION</scope>
</reference>
<name>A0A914KM93_MELIC</name>
<feature type="compositionally biased region" description="Polar residues" evidence="1">
    <location>
        <begin position="557"/>
        <end position="578"/>
    </location>
</feature>
<sequence>MVLLLFILQYLFVKLVEGEQKVFNVQVFPAGYTWVVSVISDNSHLVQPTNGGNIIKFELNYNEPIKSLIVEINSCEKILDYERSQTWTLYPLEEGRYKSKESKNTGEKVEYEINVFDFNKVHQFHFGQYNRTEGNNLYLNIQLNNAEEILQSQKYFAVVKTSQFLSETLYEEELKIDNDHLNNTIFQLSLAKEAKSSFLNTLSKLVTSPRGVKSSFSKSKSFDKTEPKKVKTEPKSLRRSLSNLVTPSKLKSAFSKSNSFNKETLPNSPGKAESPRATEIQQTLSSIEEFIRSKEIPVLDVCVEKRIKCYFCEGDKYYNEIYVLNTGSHTCSKCFNSMQDDRNYEMYKVEIPLPKLCRNIANPVLQNGTGQEFTYIFDFMKVQDKGTNINFVQLADIKSHSTGHMAGGFQTPLNLPSNFEHLNMEEGESSKTGGSKARKSFAGFEGLKLNFDDFDDTSERNAPSNIPRPRKSNAQRPMERQGAGRRIPPRASVDIPSSRQQGENSGNEGLKEGNNSGRTKKNLRRNTSMPVNRSEGSDFDGIQGQREGFGQGDFSGSHDQSSGFGQSNWSGNQDSSNIPPLFPQQWMHGSFPHQFQPESFPHQFQPGSFPHQFQPESFPHQFQPGSFPHQPQPGSLPQQLDQSESFTHTGVYGNLPVYNHPHPGQEQQLYGQGYQYPPLFYQYPPHYHALNAQHGSVHNVPQTSNNEAGSSDTDTPNVVYYPDGYVPPPEPQESEPSYSYYQRDGKWYERID</sequence>
<feature type="signal peptide" evidence="2">
    <location>
        <begin position="1"/>
        <end position="18"/>
    </location>
</feature>
<feature type="region of interest" description="Disordered" evidence="1">
    <location>
        <begin position="606"/>
        <end position="641"/>
    </location>
</feature>
<feature type="compositionally biased region" description="Polar residues" evidence="1">
    <location>
        <begin position="632"/>
        <end position="641"/>
    </location>
</feature>
<accession>A0A914KM93</accession>
<keyword evidence="2" id="KW-0732">Signal</keyword>
<evidence type="ECO:0000313" key="4">
    <source>
        <dbReference type="WBParaSite" id="Minc3s00029g01777"/>
    </source>
</evidence>
<feature type="region of interest" description="Disordered" evidence="1">
    <location>
        <begin position="697"/>
        <end position="752"/>
    </location>
</feature>
<feature type="compositionally biased region" description="Basic and acidic residues" evidence="1">
    <location>
        <begin position="220"/>
        <end position="236"/>
    </location>
</feature>
<feature type="region of interest" description="Disordered" evidence="1">
    <location>
        <begin position="211"/>
        <end position="239"/>
    </location>
</feature>
<feature type="compositionally biased region" description="Basic and acidic residues" evidence="1">
    <location>
        <begin position="743"/>
        <end position="752"/>
    </location>
</feature>
<keyword evidence="3" id="KW-1185">Reference proteome</keyword>
<feature type="compositionally biased region" description="Polar residues" evidence="1">
    <location>
        <begin position="495"/>
        <end position="517"/>
    </location>
</feature>
<protein>
    <submittedName>
        <fullName evidence="4">Uncharacterized protein</fullName>
    </submittedName>
</protein>
<feature type="chain" id="PRO_5038138858" evidence="2">
    <location>
        <begin position="19"/>
        <end position="752"/>
    </location>
</feature>
<feature type="region of interest" description="Disordered" evidence="1">
    <location>
        <begin position="452"/>
        <end position="582"/>
    </location>
</feature>
<feature type="compositionally biased region" description="Polar residues" evidence="1">
    <location>
        <begin position="697"/>
        <end position="715"/>
    </location>
</feature>
<proteinExistence type="predicted"/>
<dbReference type="Proteomes" id="UP000887563">
    <property type="component" value="Unplaced"/>
</dbReference>
<dbReference type="AlphaFoldDB" id="A0A914KM93"/>
<evidence type="ECO:0000256" key="1">
    <source>
        <dbReference type="SAM" id="MobiDB-lite"/>
    </source>
</evidence>
<dbReference type="WBParaSite" id="Minc3s00029g01777">
    <property type="protein sequence ID" value="Minc3s00029g01777"/>
    <property type="gene ID" value="Minc3s00029g01777"/>
</dbReference>
<evidence type="ECO:0000313" key="3">
    <source>
        <dbReference type="Proteomes" id="UP000887563"/>
    </source>
</evidence>